<dbReference type="InterPro" id="IPR013740">
    <property type="entry name" value="Redoxin"/>
</dbReference>
<evidence type="ECO:0000313" key="6">
    <source>
        <dbReference type="EMBL" id="GAA4960148.1"/>
    </source>
</evidence>
<evidence type="ECO:0000313" key="7">
    <source>
        <dbReference type="Proteomes" id="UP001501692"/>
    </source>
</evidence>
<dbReference type="Pfam" id="PF08534">
    <property type="entry name" value="Redoxin"/>
    <property type="match status" value="1"/>
</dbReference>
<dbReference type="PANTHER" id="PTHR42852">
    <property type="entry name" value="THIOL:DISULFIDE INTERCHANGE PROTEIN DSBE"/>
    <property type="match status" value="1"/>
</dbReference>
<proteinExistence type="predicted"/>
<evidence type="ECO:0000259" key="5">
    <source>
        <dbReference type="PROSITE" id="PS51352"/>
    </source>
</evidence>
<dbReference type="CDD" id="cd02966">
    <property type="entry name" value="TlpA_like_family"/>
    <property type="match status" value="1"/>
</dbReference>
<dbReference type="EMBL" id="BAABJK010000003">
    <property type="protein sequence ID" value="GAA4960148.1"/>
    <property type="molecule type" value="Genomic_DNA"/>
</dbReference>
<dbReference type="InterPro" id="IPR036249">
    <property type="entry name" value="Thioredoxin-like_sf"/>
</dbReference>
<protein>
    <recommendedName>
        <fullName evidence="5">Thioredoxin domain-containing protein</fullName>
    </recommendedName>
</protein>
<evidence type="ECO:0000256" key="1">
    <source>
        <dbReference type="ARBA" id="ARBA00004196"/>
    </source>
</evidence>
<keyword evidence="2" id="KW-0201">Cytochrome c-type biogenesis</keyword>
<dbReference type="SUPFAM" id="SSF52833">
    <property type="entry name" value="Thioredoxin-like"/>
    <property type="match status" value="1"/>
</dbReference>
<feature type="domain" description="Thioredoxin" evidence="5">
    <location>
        <begin position="711"/>
        <end position="857"/>
    </location>
</feature>
<dbReference type="Proteomes" id="UP001501692">
    <property type="component" value="Unassembled WGS sequence"/>
</dbReference>
<comment type="subcellular location">
    <subcellularLocation>
        <location evidence="1">Cell envelope</location>
    </subcellularLocation>
</comment>
<dbReference type="PANTHER" id="PTHR42852:SF6">
    <property type="entry name" value="THIOL:DISULFIDE INTERCHANGE PROTEIN DSBE"/>
    <property type="match status" value="1"/>
</dbReference>
<evidence type="ECO:0000256" key="2">
    <source>
        <dbReference type="ARBA" id="ARBA00022748"/>
    </source>
</evidence>
<dbReference type="InterPro" id="IPR013766">
    <property type="entry name" value="Thioredoxin_domain"/>
</dbReference>
<dbReference type="PROSITE" id="PS51352">
    <property type="entry name" value="THIOREDOXIN_2"/>
    <property type="match status" value="1"/>
</dbReference>
<accession>A0ABP9H3B9</accession>
<sequence length="860" mass="99795">MNKFLFILFIGVVSSHLYAQKSIENPEYGFATYPGEIVKIEMLDTATVLYFKLKKLPWGYFHLHEESYIQDLSGDEKLFVTKLTGAKFKRNDFPPSGEVMYQLYFPPLSKTVKTIDFGVEKERGGGIFDIVIQEDENSLLLPKELRGNWLLTDGSNRWDYGFNSKNAIVNGAVWNYKSIDGKGKKYTIILENGDRLKTIYAKLGKDGMVYFGNIPKSLKSYSLTKVDNPNLRLSEDTKFENITFGLDSTTYSGMIKGFSSKMKQKTFMIHINNTFKGNQETHLVKINDDGTFKSKFPLTHPQTVFIRMGPKAFTIFLEPNKETFHYVAGKESLFMRDNAQVNSDLQSMDFIRFFNHQKIRAKIGITSPEDYKKICLDVRDKELKTLEDFKIKHFVSAKALQIKKIQIELSTYQNALGYGMYRNGIKRQNEKAKTDSNKIPFEDFDVNEAYYDFIPKDIIDNKLVLLSGDYYFFVNRLIYADIFEANQSSGSRTTLVEFANWLQKNKKVLTIEELEMVEMSKQIETPEIMLKEANFRKAHGDVEQAFLKKHRDDLKNFNVYMKTNKIKSKYNSFILDMAEYLKENGGTFSDEEIKMMEALKTLKTSEEIKAERHFNKTYGMVRGLFYRKYGSSSSEMSRTKYYSNRDKRIKDYFGKSDAFLYDVVRFQTASMKLKDYEVYSDEELKLIQNELENPFLVNYLAVENERTKETIEANKTKGGYTVNTIENTEGDELFDAMLKKFKGKVVYVDFWATWCGPCMSGIKRIAPLKEEMKNEDVVFLYVTNQTSPTVTWENAITNIKGEHYRVSADEWNYLSQKFKISGIPHYTLVDRNGKVVKPKLRPNSNNKLKGILKAELERKL</sequence>
<reference evidence="7" key="1">
    <citation type="journal article" date="2019" name="Int. J. Syst. Evol. Microbiol.">
        <title>The Global Catalogue of Microorganisms (GCM) 10K type strain sequencing project: providing services to taxonomists for standard genome sequencing and annotation.</title>
        <authorList>
            <consortium name="The Broad Institute Genomics Platform"/>
            <consortium name="The Broad Institute Genome Sequencing Center for Infectious Disease"/>
            <person name="Wu L."/>
            <person name="Ma J."/>
        </authorList>
    </citation>
    <scope>NUCLEOTIDE SEQUENCE [LARGE SCALE GENOMIC DNA]</scope>
    <source>
        <strain evidence="7">JCM 18287</strain>
    </source>
</reference>
<keyword evidence="3" id="KW-1015">Disulfide bond</keyword>
<keyword evidence="7" id="KW-1185">Reference proteome</keyword>
<comment type="caution">
    <text evidence="6">The sequence shown here is derived from an EMBL/GenBank/DDBJ whole genome shotgun (WGS) entry which is preliminary data.</text>
</comment>
<evidence type="ECO:0000256" key="3">
    <source>
        <dbReference type="ARBA" id="ARBA00023157"/>
    </source>
</evidence>
<organism evidence="6 7">
    <name type="scientific">Algibacter aquimarinus</name>
    <dbReference type="NCBI Taxonomy" id="1136748"/>
    <lineage>
        <taxon>Bacteria</taxon>
        <taxon>Pseudomonadati</taxon>
        <taxon>Bacteroidota</taxon>
        <taxon>Flavobacteriia</taxon>
        <taxon>Flavobacteriales</taxon>
        <taxon>Flavobacteriaceae</taxon>
        <taxon>Algibacter</taxon>
    </lineage>
</organism>
<name>A0ABP9H3B9_9FLAO</name>
<keyword evidence="4" id="KW-0676">Redox-active center</keyword>
<dbReference type="RefSeq" id="WP_345164186.1">
    <property type="nucleotide sequence ID" value="NZ_BAABJK010000003.1"/>
</dbReference>
<evidence type="ECO:0000256" key="4">
    <source>
        <dbReference type="ARBA" id="ARBA00023284"/>
    </source>
</evidence>
<gene>
    <name evidence="6" type="ORF">GCM10023315_04990</name>
</gene>
<dbReference type="Gene3D" id="3.40.30.10">
    <property type="entry name" value="Glutaredoxin"/>
    <property type="match status" value="1"/>
</dbReference>
<dbReference type="InterPro" id="IPR050553">
    <property type="entry name" value="Thioredoxin_ResA/DsbE_sf"/>
</dbReference>